<dbReference type="EMBL" id="MU003509">
    <property type="protein sequence ID" value="KAF2469942.1"/>
    <property type="molecule type" value="Genomic_DNA"/>
</dbReference>
<protein>
    <submittedName>
        <fullName evidence="1">SET domain-containing protein</fullName>
    </submittedName>
</protein>
<reference evidence="1" key="1">
    <citation type="journal article" date="2020" name="Stud. Mycol.">
        <title>101 Dothideomycetes genomes: a test case for predicting lifestyles and emergence of pathogens.</title>
        <authorList>
            <person name="Haridas S."/>
            <person name="Albert R."/>
            <person name="Binder M."/>
            <person name="Bloem J."/>
            <person name="Labutti K."/>
            <person name="Salamov A."/>
            <person name="Andreopoulos B."/>
            <person name="Baker S."/>
            <person name="Barry K."/>
            <person name="Bills G."/>
            <person name="Bluhm B."/>
            <person name="Cannon C."/>
            <person name="Castanera R."/>
            <person name="Culley D."/>
            <person name="Daum C."/>
            <person name="Ezra D."/>
            <person name="Gonzalez J."/>
            <person name="Henrissat B."/>
            <person name="Kuo A."/>
            <person name="Liang C."/>
            <person name="Lipzen A."/>
            <person name="Lutzoni F."/>
            <person name="Magnuson J."/>
            <person name="Mondo S."/>
            <person name="Nolan M."/>
            <person name="Ohm R."/>
            <person name="Pangilinan J."/>
            <person name="Park H.-J."/>
            <person name="Ramirez L."/>
            <person name="Alfaro M."/>
            <person name="Sun H."/>
            <person name="Tritt A."/>
            <person name="Yoshinaga Y."/>
            <person name="Zwiers L.-H."/>
            <person name="Turgeon B."/>
            <person name="Goodwin S."/>
            <person name="Spatafora J."/>
            <person name="Crous P."/>
            <person name="Grigoriev I."/>
        </authorList>
    </citation>
    <scope>NUCLEOTIDE SEQUENCE</scope>
    <source>
        <strain evidence="1">ATCC 200398</strain>
    </source>
</reference>
<sequence>NGFYEIRVVPEKGFGCFAINPIKRGTRILADSPLLIVPIAEYFQTDIQAAFDKLTHAEQAFYFTLHSAHGQDPANWPRRIHDSVVGRERQRIEEQHKARVGKEPSLISIFQTNCMEKDGGAAVFPNAARFNHSCNPNACFTWNPAIQKETVHAIKDIPAGDQITLAYCDTTHDKATRQWELKHYGFLCDCHACSGDESDSSSWAAKSAARRYRMMELQQETRYKRGKFLEFGVKTEAFVGKLLEFAKLMNEEGDYTARAADIYLDIALVCEQHGDLNFARLAAQKALQIIMDCAGPDFPDAKKYAGVVKRIKGKIEMKSQADREVEKR</sequence>
<feature type="non-terminal residue" evidence="1">
    <location>
        <position position="1"/>
    </location>
</feature>
<evidence type="ECO:0000313" key="2">
    <source>
        <dbReference type="Proteomes" id="UP000799755"/>
    </source>
</evidence>
<organism evidence="1 2">
    <name type="scientific">Lindgomyces ingoldianus</name>
    <dbReference type="NCBI Taxonomy" id="673940"/>
    <lineage>
        <taxon>Eukaryota</taxon>
        <taxon>Fungi</taxon>
        <taxon>Dikarya</taxon>
        <taxon>Ascomycota</taxon>
        <taxon>Pezizomycotina</taxon>
        <taxon>Dothideomycetes</taxon>
        <taxon>Pleosporomycetidae</taxon>
        <taxon>Pleosporales</taxon>
        <taxon>Lindgomycetaceae</taxon>
        <taxon>Lindgomyces</taxon>
    </lineage>
</organism>
<accession>A0ACB6QV40</accession>
<gene>
    <name evidence="1" type="ORF">BDR25DRAFT_226444</name>
</gene>
<dbReference type="Proteomes" id="UP000799755">
    <property type="component" value="Unassembled WGS sequence"/>
</dbReference>
<name>A0ACB6QV40_9PLEO</name>
<keyword evidence="2" id="KW-1185">Reference proteome</keyword>
<comment type="caution">
    <text evidence="1">The sequence shown here is derived from an EMBL/GenBank/DDBJ whole genome shotgun (WGS) entry which is preliminary data.</text>
</comment>
<evidence type="ECO:0000313" key="1">
    <source>
        <dbReference type="EMBL" id="KAF2469942.1"/>
    </source>
</evidence>
<proteinExistence type="predicted"/>